<reference evidence="1 2" key="1">
    <citation type="journal article" date="2016" name="Mol. Biol. Evol.">
        <title>Comparative Genomics of Early-Diverging Mushroom-Forming Fungi Provides Insights into the Origins of Lignocellulose Decay Capabilities.</title>
        <authorList>
            <person name="Nagy L.G."/>
            <person name="Riley R."/>
            <person name="Tritt A."/>
            <person name="Adam C."/>
            <person name="Daum C."/>
            <person name="Floudas D."/>
            <person name="Sun H."/>
            <person name="Yadav J.S."/>
            <person name="Pangilinan J."/>
            <person name="Larsson K.H."/>
            <person name="Matsuura K."/>
            <person name="Barry K."/>
            <person name="Labutti K."/>
            <person name="Kuo R."/>
            <person name="Ohm R.A."/>
            <person name="Bhattacharya S.S."/>
            <person name="Shirouzu T."/>
            <person name="Yoshinaga Y."/>
            <person name="Martin F.M."/>
            <person name="Grigoriev I.V."/>
            <person name="Hibbett D.S."/>
        </authorList>
    </citation>
    <scope>NUCLEOTIDE SEQUENCE [LARGE SCALE GENOMIC DNA]</scope>
    <source>
        <strain evidence="1 2">HHB12029</strain>
    </source>
</reference>
<name>A0A166ND97_EXIGL</name>
<keyword evidence="2" id="KW-1185">Reference proteome</keyword>
<dbReference type="AlphaFoldDB" id="A0A166ND97"/>
<dbReference type="OrthoDB" id="2721677at2759"/>
<protein>
    <submittedName>
        <fullName evidence="1">Uncharacterized protein</fullName>
    </submittedName>
</protein>
<sequence>MSFPAIKVYASRDFKHYRAVSSPVGAIAQRFFAFMTSDRPEASHARMAYATAYLGHEPTPGAPFAGSEDDRAIQQLLIQPPHIVLAQGPMHPWGLFTEEKEAERASLRSFSTTASGVVLEPVNTIFLPWAVHQALKDSLDGDEPEEASAAAYFLFAGVVHETAHWIAAQRHGYKHDPTRSANLTSTMPLLDFEKSKIVQHSRRDWGTHAKELLLGYAFTFISYADGSHEIVCQKVHPIIKLKPAIPLDVQSHVIGVGAGLLKMPHIIDVSKYGPPNVREPPKWRPKSDFLIVSSISPDNACHHGACRIRPGM</sequence>
<proteinExistence type="predicted"/>
<dbReference type="Proteomes" id="UP000077266">
    <property type="component" value="Unassembled WGS sequence"/>
</dbReference>
<evidence type="ECO:0000313" key="2">
    <source>
        <dbReference type="Proteomes" id="UP000077266"/>
    </source>
</evidence>
<gene>
    <name evidence="1" type="ORF">EXIGLDRAFT_735938</name>
</gene>
<accession>A0A166ND97</accession>
<evidence type="ECO:0000313" key="1">
    <source>
        <dbReference type="EMBL" id="KZV79031.1"/>
    </source>
</evidence>
<organism evidence="1 2">
    <name type="scientific">Exidia glandulosa HHB12029</name>
    <dbReference type="NCBI Taxonomy" id="1314781"/>
    <lineage>
        <taxon>Eukaryota</taxon>
        <taxon>Fungi</taxon>
        <taxon>Dikarya</taxon>
        <taxon>Basidiomycota</taxon>
        <taxon>Agaricomycotina</taxon>
        <taxon>Agaricomycetes</taxon>
        <taxon>Auriculariales</taxon>
        <taxon>Exidiaceae</taxon>
        <taxon>Exidia</taxon>
    </lineage>
</organism>
<dbReference type="InParanoid" id="A0A166ND97"/>
<dbReference type="EMBL" id="KV426696">
    <property type="protein sequence ID" value="KZV79031.1"/>
    <property type="molecule type" value="Genomic_DNA"/>
</dbReference>